<evidence type="ECO:0008006" key="3">
    <source>
        <dbReference type="Google" id="ProtNLM"/>
    </source>
</evidence>
<dbReference type="RefSeq" id="WP_015903545.1">
    <property type="nucleotide sequence ID" value="NC_012108.1"/>
</dbReference>
<proteinExistence type="predicted"/>
<dbReference type="EMBL" id="CP001087">
    <property type="protein sequence ID" value="ACN14758.1"/>
    <property type="molecule type" value="Genomic_DNA"/>
</dbReference>
<gene>
    <name evidence="1" type="ordered locus">HRM2_16500</name>
</gene>
<dbReference type="STRING" id="177437.HRM2_16500"/>
<protein>
    <recommendedName>
        <fullName evidence="3">DUF721 domain-containing protein</fullName>
    </recommendedName>
</protein>
<evidence type="ECO:0000313" key="1">
    <source>
        <dbReference type="EMBL" id="ACN14758.1"/>
    </source>
</evidence>
<name>C0QAH3_DESAH</name>
<dbReference type="HOGENOM" id="CLU_160523_3_0_7"/>
<dbReference type="KEGG" id="dat:HRM2_16500"/>
<keyword evidence="2" id="KW-1185">Reference proteome</keyword>
<reference evidence="1 2" key="1">
    <citation type="journal article" date="2009" name="Environ. Microbiol.">
        <title>Genome sequence of Desulfobacterium autotrophicum HRM2, a marine sulfate reducer oxidizing organic carbon completely to carbon dioxide.</title>
        <authorList>
            <person name="Strittmatter A.W."/>
            <person name="Liesegang H."/>
            <person name="Rabus R."/>
            <person name="Decker I."/>
            <person name="Amann J."/>
            <person name="Andres S."/>
            <person name="Henne A."/>
            <person name="Fricke W.F."/>
            <person name="Martinez-Arias R."/>
            <person name="Bartels D."/>
            <person name="Goesmann A."/>
            <person name="Krause L."/>
            <person name="Puehler A."/>
            <person name="Klenk H.P."/>
            <person name="Richter M."/>
            <person name="Schuler M."/>
            <person name="Gloeckner F.O."/>
            <person name="Meyerdierks A."/>
            <person name="Gottschalk G."/>
            <person name="Amann R."/>
        </authorList>
    </citation>
    <scope>NUCLEOTIDE SEQUENCE [LARGE SCALE GENOMIC DNA]</scope>
    <source>
        <strain evidence="2">ATCC 43914 / DSM 3382 / HRM2</strain>
    </source>
</reference>
<dbReference type="eggNOG" id="COG5512">
    <property type="taxonomic scope" value="Bacteria"/>
</dbReference>
<dbReference type="Proteomes" id="UP000000442">
    <property type="component" value="Chromosome"/>
</dbReference>
<accession>C0QAH3</accession>
<evidence type="ECO:0000313" key="2">
    <source>
        <dbReference type="Proteomes" id="UP000000442"/>
    </source>
</evidence>
<dbReference type="InterPro" id="IPR007922">
    <property type="entry name" value="DciA-like"/>
</dbReference>
<organism evidence="1 2">
    <name type="scientific">Desulforapulum autotrophicum (strain ATCC 43914 / DSM 3382 / VKM B-1955 / HRM2)</name>
    <name type="common">Desulfobacterium autotrophicum</name>
    <dbReference type="NCBI Taxonomy" id="177437"/>
    <lineage>
        <taxon>Bacteria</taxon>
        <taxon>Pseudomonadati</taxon>
        <taxon>Thermodesulfobacteriota</taxon>
        <taxon>Desulfobacteria</taxon>
        <taxon>Desulfobacterales</taxon>
        <taxon>Desulfobacteraceae</taxon>
        <taxon>Desulforapulum</taxon>
    </lineage>
</organism>
<dbReference type="OrthoDB" id="9814233at2"/>
<dbReference type="Pfam" id="PF05258">
    <property type="entry name" value="DciA"/>
    <property type="match status" value="1"/>
</dbReference>
<dbReference type="PANTHER" id="PTHR36456:SF1">
    <property type="entry name" value="UPF0232 PROTEIN SCO3875"/>
    <property type="match status" value="1"/>
</dbReference>
<dbReference type="AlphaFoldDB" id="C0QAH3"/>
<dbReference type="PANTHER" id="PTHR36456">
    <property type="entry name" value="UPF0232 PROTEIN SCO3875"/>
    <property type="match status" value="1"/>
</dbReference>
<sequence>MKQKLTPLGSILSKVLDNLRPSSDLDMTRIWDLWDEALDQTVAANSKPGAFKEGVLIVHVSSSVWIQHLRFMEKDLKAQINLALGRPLVKELKFKIASLHS</sequence>